<dbReference type="InterPro" id="IPR050452">
    <property type="entry name" value="Metacaspase"/>
</dbReference>
<keyword evidence="4" id="KW-1185">Reference proteome</keyword>
<dbReference type="PANTHER" id="PTHR48104:SF30">
    <property type="entry name" value="METACASPASE-1"/>
    <property type="match status" value="1"/>
</dbReference>
<protein>
    <submittedName>
        <fullName evidence="3">Peptidase C14, caspase domain-containing protein</fullName>
    </submittedName>
</protein>
<dbReference type="GO" id="GO:0006508">
    <property type="term" value="P:proteolysis"/>
    <property type="evidence" value="ECO:0007669"/>
    <property type="project" value="InterPro"/>
</dbReference>
<accession>A0A6A5YVK0</accession>
<name>A0A6A5YVK0_9PLEO</name>
<dbReference type="Proteomes" id="UP000799770">
    <property type="component" value="Unassembled WGS sequence"/>
</dbReference>
<dbReference type="AlphaFoldDB" id="A0A6A5YVK0"/>
<sequence length="312" mass="34899">MRRKKSLLIGINYWGSKHQLQGCHADIDNIAEYLSYRGYANDHQSRVILSDMPGVPYTSPYFPTGRNILQAMDWLVSEPNCTLFMHYSGHGGQVEDEEGMSETGMNDTIVPVDFERNGQINSTLLHRHLVTNMAPGCTLFIILDCCHSGSALELPYVYRSSFDGQVNLLDNLKQGARLWAEARDVLDGDYGNAKHLMAGASSFFNGLKHMGKLREEGLDEGAYAYEYGSEKKLVTMLSGCRDDQTSADARIQGRSSGAMTWAFLQTMKRTPNPTYVQTLQMTRGFLDQSHYTQVPQLSTGVEMDLNRTGLIL</sequence>
<dbReference type="PANTHER" id="PTHR48104">
    <property type="entry name" value="METACASPASE-4"/>
    <property type="match status" value="1"/>
</dbReference>
<evidence type="ECO:0000256" key="1">
    <source>
        <dbReference type="ARBA" id="ARBA00009005"/>
    </source>
</evidence>
<reference evidence="3" key="1">
    <citation type="journal article" date="2020" name="Stud. Mycol.">
        <title>101 Dothideomycetes genomes: a test case for predicting lifestyles and emergence of pathogens.</title>
        <authorList>
            <person name="Haridas S."/>
            <person name="Albert R."/>
            <person name="Binder M."/>
            <person name="Bloem J."/>
            <person name="Labutti K."/>
            <person name="Salamov A."/>
            <person name="Andreopoulos B."/>
            <person name="Baker S."/>
            <person name="Barry K."/>
            <person name="Bills G."/>
            <person name="Bluhm B."/>
            <person name="Cannon C."/>
            <person name="Castanera R."/>
            <person name="Culley D."/>
            <person name="Daum C."/>
            <person name="Ezra D."/>
            <person name="Gonzalez J."/>
            <person name="Henrissat B."/>
            <person name="Kuo A."/>
            <person name="Liang C."/>
            <person name="Lipzen A."/>
            <person name="Lutzoni F."/>
            <person name="Magnuson J."/>
            <person name="Mondo S."/>
            <person name="Nolan M."/>
            <person name="Ohm R."/>
            <person name="Pangilinan J."/>
            <person name="Park H.-J."/>
            <person name="Ramirez L."/>
            <person name="Alfaro M."/>
            <person name="Sun H."/>
            <person name="Tritt A."/>
            <person name="Yoshinaga Y."/>
            <person name="Zwiers L.-H."/>
            <person name="Turgeon B."/>
            <person name="Goodwin S."/>
            <person name="Spatafora J."/>
            <person name="Crous P."/>
            <person name="Grigoriev I."/>
        </authorList>
    </citation>
    <scope>NUCLEOTIDE SEQUENCE</scope>
    <source>
        <strain evidence="3">CBS 627.86</strain>
    </source>
</reference>
<dbReference type="GO" id="GO:0004197">
    <property type="term" value="F:cysteine-type endopeptidase activity"/>
    <property type="evidence" value="ECO:0007669"/>
    <property type="project" value="InterPro"/>
</dbReference>
<evidence type="ECO:0000259" key="2">
    <source>
        <dbReference type="Pfam" id="PF00656"/>
    </source>
</evidence>
<gene>
    <name evidence="3" type="ORF">BDV96DRAFT_500539</name>
</gene>
<dbReference type="InterPro" id="IPR011600">
    <property type="entry name" value="Pept_C14_caspase"/>
</dbReference>
<dbReference type="Pfam" id="PF00656">
    <property type="entry name" value="Peptidase_C14"/>
    <property type="match status" value="1"/>
</dbReference>
<dbReference type="OrthoDB" id="3223806at2759"/>
<comment type="similarity">
    <text evidence="1">Belongs to the peptidase C14B family.</text>
</comment>
<proteinExistence type="inferred from homology"/>
<dbReference type="GO" id="GO:0005737">
    <property type="term" value="C:cytoplasm"/>
    <property type="evidence" value="ECO:0007669"/>
    <property type="project" value="TreeGrafter"/>
</dbReference>
<organism evidence="3 4">
    <name type="scientific">Lophiotrema nucula</name>
    <dbReference type="NCBI Taxonomy" id="690887"/>
    <lineage>
        <taxon>Eukaryota</taxon>
        <taxon>Fungi</taxon>
        <taxon>Dikarya</taxon>
        <taxon>Ascomycota</taxon>
        <taxon>Pezizomycotina</taxon>
        <taxon>Dothideomycetes</taxon>
        <taxon>Pleosporomycetidae</taxon>
        <taxon>Pleosporales</taxon>
        <taxon>Lophiotremataceae</taxon>
        <taxon>Lophiotrema</taxon>
    </lineage>
</organism>
<dbReference type="Gene3D" id="3.40.50.12660">
    <property type="match status" value="2"/>
</dbReference>
<dbReference type="EMBL" id="ML977336">
    <property type="protein sequence ID" value="KAF2111006.1"/>
    <property type="molecule type" value="Genomic_DNA"/>
</dbReference>
<evidence type="ECO:0000313" key="4">
    <source>
        <dbReference type="Proteomes" id="UP000799770"/>
    </source>
</evidence>
<feature type="domain" description="Peptidase C14 caspase" evidence="2">
    <location>
        <begin position="3"/>
        <end position="299"/>
    </location>
</feature>
<evidence type="ECO:0000313" key="3">
    <source>
        <dbReference type="EMBL" id="KAF2111006.1"/>
    </source>
</evidence>